<evidence type="ECO:0000313" key="2">
    <source>
        <dbReference type="Proteomes" id="UP001159363"/>
    </source>
</evidence>
<name>A0ABQ9H544_9NEOP</name>
<dbReference type="EMBL" id="JARBHB010000007">
    <property type="protein sequence ID" value="KAJ8879293.1"/>
    <property type="molecule type" value="Genomic_DNA"/>
</dbReference>
<evidence type="ECO:0000313" key="1">
    <source>
        <dbReference type="EMBL" id="KAJ8879293.1"/>
    </source>
</evidence>
<proteinExistence type="predicted"/>
<accession>A0ABQ9H544</accession>
<dbReference type="Proteomes" id="UP001159363">
    <property type="component" value="Chromosome 6"/>
</dbReference>
<protein>
    <submittedName>
        <fullName evidence="1">Uncharacterized protein</fullName>
    </submittedName>
</protein>
<organism evidence="1 2">
    <name type="scientific">Dryococelus australis</name>
    <dbReference type="NCBI Taxonomy" id="614101"/>
    <lineage>
        <taxon>Eukaryota</taxon>
        <taxon>Metazoa</taxon>
        <taxon>Ecdysozoa</taxon>
        <taxon>Arthropoda</taxon>
        <taxon>Hexapoda</taxon>
        <taxon>Insecta</taxon>
        <taxon>Pterygota</taxon>
        <taxon>Neoptera</taxon>
        <taxon>Polyneoptera</taxon>
        <taxon>Phasmatodea</taxon>
        <taxon>Verophasmatodea</taxon>
        <taxon>Anareolatae</taxon>
        <taxon>Phasmatidae</taxon>
        <taxon>Eurycanthinae</taxon>
        <taxon>Dryococelus</taxon>
    </lineage>
</organism>
<keyword evidence="2" id="KW-1185">Reference proteome</keyword>
<sequence>MTSLISQITFHQIKKKEGFVISSISGLVSTLGLTTILQKNAVSCFTFVKALRMKLVQHKPQYKSYLIYDGFSHWKKAVEKFSQLENSSMHNESTEKFILLQQTPVVNQINKTLSEQEQKNHVVLRANLTTAKYIFGTWHIKG</sequence>
<gene>
    <name evidence="1" type="ORF">PR048_019901</name>
</gene>
<reference evidence="1 2" key="1">
    <citation type="submission" date="2023-02" db="EMBL/GenBank/DDBJ databases">
        <title>LHISI_Scaffold_Assembly.</title>
        <authorList>
            <person name="Stuart O.P."/>
            <person name="Cleave R."/>
            <person name="Magrath M.J.L."/>
            <person name="Mikheyev A.S."/>
        </authorList>
    </citation>
    <scope>NUCLEOTIDE SEQUENCE [LARGE SCALE GENOMIC DNA]</scope>
    <source>
        <strain evidence="1">Daus_M_001</strain>
        <tissue evidence="1">Leg muscle</tissue>
    </source>
</reference>
<comment type="caution">
    <text evidence="1">The sequence shown here is derived from an EMBL/GenBank/DDBJ whole genome shotgun (WGS) entry which is preliminary data.</text>
</comment>